<proteinExistence type="predicted"/>
<dbReference type="AlphaFoldDB" id="A0A4Y2QCH6"/>
<accession>A0A4Y2QCH6</accession>
<organism evidence="1 2">
    <name type="scientific">Araneus ventricosus</name>
    <name type="common">Orbweaver spider</name>
    <name type="synonym">Epeira ventricosa</name>
    <dbReference type="NCBI Taxonomy" id="182803"/>
    <lineage>
        <taxon>Eukaryota</taxon>
        <taxon>Metazoa</taxon>
        <taxon>Ecdysozoa</taxon>
        <taxon>Arthropoda</taxon>
        <taxon>Chelicerata</taxon>
        <taxon>Arachnida</taxon>
        <taxon>Araneae</taxon>
        <taxon>Araneomorphae</taxon>
        <taxon>Entelegynae</taxon>
        <taxon>Araneoidea</taxon>
        <taxon>Araneidae</taxon>
        <taxon>Araneus</taxon>
    </lineage>
</organism>
<dbReference type="OrthoDB" id="6156427at2759"/>
<dbReference type="Proteomes" id="UP000499080">
    <property type="component" value="Unassembled WGS sequence"/>
</dbReference>
<evidence type="ECO:0000313" key="1">
    <source>
        <dbReference type="EMBL" id="GBN61174.1"/>
    </source>
</evidence>
<comment type="caution">
    <text evidence="1">The sequence shown here is derived from an EMBL/GenBank/DDBJ whole genome shotgun (WGS) entry which is preliminary data.</text>
</comment>
<evidence type="ECO:0000313" key="2">
    <source>
        <dbReference type="Proteomes" id="UP000499080"/>
    </source>
</evidence>
<sequence>MAASTNSGSSFFLKSGRGKEEDALYCVANRNIAPYIRDNILFLYAFSACDTTSAVFRQGKKEFMNVLNSTEVQKVVNIFRDENACRYEVEEAGQKVLIACM</sequence>
<keyword evidence="2" id="KW-1185">Reference proteome</keyword>
<dbReference type="EMBL" id="BGPR01013560">
    <property type="protein sequence ID" value="GBN61174.1"/>
    <property type="molecule type" value="Genomic_DNA"/>
</dbReference>
<protein>
    <submittedName>
        <fullName evidence="1">Uncharacterized protein</fullName>
    </submittedName>
</protein>
<name>A0A4Y2QCH6_ARAVE</name>
<reference evidence="1 2" key="1">
    <citation type="journal article" date="2019" name="Sci. Rep.">
        <title>Orb-weaving spider Araneus ventricosus genome elucidates the spidroin gene catalogue.</title>
        <authorList>
            <person name="Kono N."/>
            <person name="Nakamura H."/>
            <person name="Ohtoshi R."/>
            <person name="Moran D.A.P."/>
            <person name="Shinohara A."/>
            <person name="Yoshida Y."/>
            <person name="Fujiwara M."/>
            <person name="Mori M."/>
            <person name="Tomita M."/>
            <person name="Arakawa K."/>
        </authorList>
    </citation>
    <scope>NUCLEOTIDE SEQUENCE [LARGE SCALE GENOMIC DNA]</scope>
</reference>
<gene>
    <name evidence="1" type="ORF">AVEN_11219_1</name>
</gene>